<name>A0A9P0K145_ACAOB</name>
<sequence length="166" mass="18514">MHSKIRQKDFMNDSGYFNNVHILNELLRHSNVKTGVVVTHMTQADETLQFSVMGNSGGVVVDVMGLLILSVAVRCADDQVFRELHTYDIDIAVLSETKKKGQGNSYKDEAMDSWLKKRDSLTLGSILDTMAPHKKVVIAAQDYEGSFGWNSDVLNLAEKLQLVQKA</sequence>
<evidence type="ECO:0000313" key="1">
    <source>
        <dbReference type="EMBL" id="CAH1964100.1"/>
    </source>
</evidence>
<organism evidence="1 2">
    <name type="scientific">Acanthoscelides obtectus</name>
    <name type="common">Bean weevil</name>
    <name type="synonym">Bruchus obtectus</name>
    <dbReference type="NCBI Taxonomy" id="200917"/>
    <lineage>
        <taxon>Eukaryota</taxon>
        <taxon>Metazoa</taxon>
        <taxon>Ecdysozoa</taxon>
        <taxon>Arthropoda</taxon>
        <taxon>Hexapoda</taxon>
        <taxon>Insecta</taxon>
        <taxon>Pterygota</taxon>
        <taxon>Neoptera</taxon>
        <taxon>Endopterygota</taxon>
        <taxon>Coleoptera</taxon>
        <taxon>Polyphaga</taxon>
        <taxon>Cucujiformia</taxon>
        <taxon>Chrysomeloidea</taxon>
        <taxon>Chrysomelidae</taxon>
        <taxon>Bruchinae</taxon>
        <taxon>Bruchini</taxon>
        <taxon>Acanthoscelides</taxon>
    </lineage>
</organism>
<protein>
    <submittedName>
        <fullName evidence="1">Uncharacterized protein</fullName>
    </submittedName>
</protein>
<dbReference type="Proteomes" id="UP001152888">
    <property type="component" value="Unassembled WGS sequence"/>
</dbReference>
<gene>
    <name evidence="1" type="ORF">ACAOBT_LOCUS5585</name>
</gene>
<evidence type="ECO:0000313" key="2">
    <source>
        <dbReference type="Proteomes" id="UP001152888"/>
    </source>
</evidence>
<keyword evidence="2" id="KW-1185">Reference proteome</keyword>
<dbReference type="OrthoDB" id="410542at2759"/>
<proteinExistence type="predicted"/>
<dbReference type="EMBL" id="CAKOFQ010006713">
    <property type="protein sequence ID" value="CAH1964100.1"/>
    <property type="molecule type" value="Genomic_DNA"/>
</dbReference>
<comment type="caution">
    <text evidence="1">The sequence shown here is derived from an EMBL/GenBank/DDBJ whole genome shotgun (WGS) entry which is preliminary data.</text>
</comment>
<dbReference type="AlphaFoldDB" id="A0A9P0K145"/>
<accession>A0A9P0K145</accession>
<reference evidence="1" key="1">
    <citation type="submission" date="2022-03" db="EMBL/GenBank/DDBJ databases">
        <authorList>
            <person name="Sayadi A."/>
        </authorList>
    </citation>
    <scope>NUCLEOTIDE SEQUENCE</scope>
</reference>